<dbReference type="Gene3D" id="3.90.1150.10">
    <property type="entry name" value="Aspartate Aminotransferase, domain 1"/>
    <property type="match status" value="1"/>
</dbReference>
<proteinExistence type="predicted"/>
<keyword evidence="7" id="KW-1185">Reference proteome</keyword>
<dbReference type="SUPFAM" id="SSF53383">
    <property type="entry name" value="PLP-dependent transferases"/>
    <property type="match status" value="1"/>
</dbReference>
<dbReference type="InterPro" id="IPR016181">
    <property type="entry name" value="Acyl_CoA_acyltransferase"/>
</dbReference>
<dbReference type="InterPro" id="IPR000182">
    <property type="entry name" value="GNAT_dom"/>
</dbReference>
<organism evidence="6 7">
    <name type="scientific">Sporosarcina globispora</name>
    <name type="common">Bacillus globisporus</name>
    <dbReference type="NCBI Taxonomy" id="1459"/>
    <lineage>
        <taxon>Bacteria</taxon>
        <taxon>Bacillati</taxon>
        <taxon>Bacillota</taxon>
        <taxon>Bacilli</taxon>
        <taxon>Bacillales</taxon>
        <taxon>Caryophanaceae</taxon>
        <taxon>Sporosarcina</taxon>
    </lineage>
</organism>
<dbReference type="EMBL" id="LGUF01000007">
    <property type="protein sequence ID" value="KON88206.1"/>
    <property type="molecule type" value="Genomic_DNA"/>
</dbReference>
<dbReference type="GO" id="GO:0008483">
    <property type="term" value="F:transaminase activity"/>
    <property type="evidence" value="ECO:0007669"/>
    <property type="project" value="UniProtKB-KW"/>
</dbReference>
<dbReference type="Gene3D" id="3.40.630.30">
    <property type="match status" value="1"/>
</dbReference>
<dbReference type="Gene3D" id="3.40.640.10">
    <property type="entry name" value="Type I PLP-dependent aspartate aminotransferase-like (Major domain)"/>
    <property type="match status" value="1"/>
</dbReference>
<dbReference type="AlphaFoldDB" id="A0A0M0GFJ2"/>
<dbReference type="PANTHER" id="PTHR42778:SF1">
    <property type="entry name" value="2-AMINOETHYLPHOSPHONATE--PYRUVATE TRANSAMINASE"/>
    <property type="match status" value="1"/>
</dbReference>
<dbReference type="OrthoDB" id="389074at2"/>
<evidence type="ECO:0000313" key="6">
    <source>
        <dbReference type="EMBL" id="KON88206.1"/>
    </source>
</evidence>
<evidence type="ECO:0000256" key="4">
    <source>
        <dbReference type="ARBA" id="ARBA00022898"/>
    </source>
</evidence>
<sequence>MNIICKIASEPNEFEQIHQLNYQTFVEEIPQHKQNQDQHLIDKFHEENTYVIAKAGEEVAGMIAIRAKRPFSLDYKLPNLEEYLPVKGELCEVRLLSVKKEYRSTRVFYQLCEMLVELCLEKNYTMALISGTVRQLKLYKRIGFLPFGPLTGEEGAQFQPMYLTKENFERSTKAFKRLMARNSAPAEQHSFLPGPVPIHARVKRAFAKEAVSHRNSDFISGLKDLRSQLCKMTGASYAEVVVGTGTLSNDLVAAQLKNIEGDGLILANGEFGYRLIDHARRFQLSFFTIEKEWNEPISHEELAYTLKENPSIKWVWTVHCETSTGYVFNISSIQELCQEHGAELCVDACSTAGIIPLNLKDIYFGSTVSGKGFGSFPGLAIVFHREKIKGNRTVPRYLDLKMYEENQSIPFTHSSNLVNALKQSIKLIDFEKVTLLAGKARKKLKDSGFSVLGDEDYSPGILTISLPQSISSRAFGDTCKQKGILLSYESVYLLERNWVQLALMGAQEEQKVMTSLEMMADILEKQYEKRYDYEVI</sequence>
<comment type="caution">
    <text evidence="6">The sequence shown here is derived from an EMBL/GenBank/DDBJ whole genome shotgun (WGS) entry which is preliminary data.</text>
</comment>
<evidence type="ECO:0000259" key="5">
    <source>
        <dbReference type="PROSITE" id="PS51186"/>
    </source>
</evidence>
<dbReference type="Proteomes" id="UP000037109">
    <property type="component" value="Unassembled WGS sequence"/>
</dbReference>
<dbReference type="PANTHER" id="PTHR42778">
    <property type="entry name" value="2-AMINOETHYLPHOSPHONATE--PYRUVATE TRANSAMINASE"/>
    <property type="match status" value="1"/>
</dbReference>
<keyword evidence="4" id="KW-0663">Pyridoxal phosphate</keyword>
<gene>
    <name evidence="6" type="ORF">AF332_16275</name>
</gene>
<dbReference type="InterPro" id="IPR015424">
    <property type="entry name" value="PyrdxlP-dep_Trfase"/>
</dbReference>
<evidence type="ECO:0000256" key="2">
    <source>
        <dbReference type="ARBA" id="ARBA00022576"/>
    </source>
</evidence>
<dbReference type="InterPro" id="IPR000192">
    <property type="entry name" value="Aminotrans_V_dom"/>
</dbReference>
<evidence type="ECO:0000256" key="3">
    <source>
        <dbReference type="ARBA" id="ARBA00022679"/>
    </source>
</evidence>
<keyword evidence="2" id="KW-0032">Aminotransferase</keyword>
<dbReference type="PATRIC" id="fig|1459.3.peg.3553"/>
<dbReference type="InterPro" id="IPR054597">
    <property type="entry name" value="FeeM_cat"/>
</dbReference>
<name>A0A0M0GFJ2_SPOGL</name>
<dbReference type="GO" id="GO:0016747">
    <property type="term" value="F:acyltransferase activity, transferring groups other than amino-acyl groups"/>
    <property type="evidence" value="ECO:0007669"/>
    <property type="project" value="InterPro"/>
</dbReference>
<comment type="cofactor">
    <cofactor evidence="1">
        <name>pyridoxal 5'-phosphate</name>
        <dbReference type="ChEBI" id="CHEBI:597326"/>
    </cofactor>
</comment>
<dbReference type="InterPro" id="IPR015422">
    <property type="entry name" value="PyrdxlP-dep_Trfase_small"/>
</dbReference>
<accession>A0A0M0GFJ2</accession>
<dbReference type="SUPFAM" id="SSF55729">
    <property type="entry name" value="Acyl-CoA N-acyltransferases (Nat)"/>
    <property type="match status" value="1"/>
</dbReference>
<dbReference type="PROSITE" id="PS51186">
    <property type="entry name" value="GNAT"/>
    <property type="match status" value="1"/>
</dbReference>
<reference evidence="7" key="1">
    <citation type="submission" date="2015-07" db="EMBL/GenBank/DDBJ databases">
        <title>Fjat-10036 dsm4.</title>
        <authorList>
            <person name="Liu B."/>
            <person name="Wang J."/>
            <person name="Zhu Y."/>
            <person name="Liu G."/>
            <person name="Chen Q."/>
            <person name="Chen Z."/>
            <person name="Lan J."/>
            <person name="Che J."/>
            <person name="Ge C."/>
            <person name="Shi H."/>
            <person name="Pan Z."/>
            <person name="Liu X."/>
        </authorList>
    </citation>
    <scope>NUCLEOTIDE SEQUENCE [LARGE SCALE GENOMIC DNA]</scope>
    <source>
        <strain evidence="7">DSM 4</strain>
    </source>
</reference>
<dbReference type="RefSeq" id="WP_053435577.1">
    <property type="nucleotide sequence ID" value="NZ_LGUF01000007.1"/>
</dbReference>
<feature type="domain" description="N-acetyltransferase" evidence="5">
    <location>
        <begin position="3"/>
        <end position="166"/>
    </location>
</feature>
<dbReference type="STRING" id="1459.AF332_16275"/>
<protein>
    <submittedName>
        <fullName evidence="6">Septum site-determining protein</fullName>
    </submittedName>
</protein>
<dbReference type="InterPro" id="IPR015421">
    <property type="entry name" value="PyrdxlP-dep_Trfase_major"/>
</dbReference>
<keyword evidence="3" id="KW-0808">Transferase</keyword>
<dbReference type="Pfam" id="PF00266">
    <property type="entry name" value="Aminotran_5"/>
    <property type="match status" value="1"/>
</dbReference>
<evidence type="ECO:0000256" key="1">
    <source>
        <dbReference type="ARBA" id="ARBA00001933"/>
    </source>
</evidence>
<dbReference type="Pfam" id="PF21926">
    <property type="entry name" value="FeeM"/>
    <property type="match status" value="1"/>
</dbReference>
<evidence type="ECO:0000313" key="7">
    <source>
        <dbReference type="Proteomes" id="UP000037109"/>
    </source>
</evidence>